<dbReference type="GO" id="GO:0000160">
    <property type="term" value="P:phosphorelay signal transduction system"/>
    <property type="evidence" value="ECO:0007669"/>
    <property type="project" value="InterPro"/>
</dbReference>
<dbReference type="OrthoDB" id="591185at2759"/>
<dbReference type="AlphaFoldDB" id="A0A9J5WLT4"/>
<reference evidence="1 2" key="1">
    <citation type="submission" date="2020-09" db="EMBL/GenBank/DDBJ databases">
        <title>De no assembly of potato wild relative species, Solanum commersonii.</title>
        <authorList>
            <person name="Cho K."/>
        </authorList>
    </citation>
    <scope>NUCLEOTIDE SEQUENCE [LARGE SCALE GENOMIC DNA]</scope>
    <source>
        <strain evidence="1">LZ3.2</strain>
        <tissue evidence="1">Leaf</tissue>
    </source>
</reference>
<gene>
    <name evidence="1" type="ORF">H5410_056317</name>
</gene>
<keyword evidence="2" id="KW-1185">Reference proteome</keyword>
<proteinExistence type="predicted"/>
<evidence type="ECO:0000313" key="1">
    <source>
        <dbReference type="EMBL" id="KAG5576183.1"/>
    </source>
</evidence>
<accession>A0A9J5WLT4</accession>
<evidence type="ECO:0000313" key="2">
    <source>
        <dbReference type="Proteomes" id="UP000824120"/>
    </source>
</evidence>
<comment type="caution">
    <text evidence="1">The sequence shown here is derived from an EMBL/GenBank/DDBJ whole genome shotgun (WGS) entry which is preliminary data.</text>
</comment>
<organism evidence="1 2">
    <name type="scientific">Solanum commersonii</name>
    <name type="common">Commerson's wild potato</name>
    <name type="synonym">Commerson's nightshade</name>
    <dbReference type="NCBI Taxonomy" id="4109"/>
    <lineage>
        <taxon>Eukaryota</taxon>
        <taxon>Viridiplantae</taxon>
        <taxon>Streptophyta</taxon>
        <taxon>Embryophyta</taxon>
        <taxon>Tracheophyta</taxon>
        <taxon>Spermatophyta</taxon>
        <taxon>Magnoliopsida</taxon>
        <taxon>eudicotyledons</taxon>
        <taxon>Gunneridae</taxon>
        <taxon>Pentapetalae</taxon>
        <taxon>asterids</taxon>
        <taxon>lamiids</taxon>
        <taxon>Solanales</taxon>
        <taxon>Solanaceae</taxon>
        <taxon>Solanoideae</taxon>
        <taxon>Solaneae</taxon>
        <taxon>Solanum</taxon>
    </lineage>
</organism>
<name>A0A9J5WLT4_SOLCO</name>
<dbReference type="Gene3D" id="1.20.120.160">
    <property type="entry name" value="HPT domain"/>
    <property type="match status" value="1"/>
</dbReference>
<protein>
    <submittedName>
        <fullName evidence="1">Uncharacterized protein</fullName>
    </submittedName>
</protein>
<dbReference type="EMBL" id="JACXVP010000011">
    <property type="protein sequence ID" value="KAG5576183.1"/>
    <property type="molecule type" value="Genomic_DNA"/>
</dbReference>
<dbReference type="InterPro" id="IPR036641">
    <property type="entry name" value="HPT_dom_sf"/>
</dbReference>
<dbReference type="Proteomes" id="UP000824120">
    <property type="component" value="Chromosome 11"/>
</dbReference>
<sequence length="89" mass="10682">MDNKPLNQNFLDKEVMDDEFEKVNESAFNQLCQSLENEGMVNSQFRSVYLLKKEHAPSFFQKLVYNFFRDARFVIRNLIKTLYVFSLLF</sequence>